<dbReference type="AlphaFoldDB" id="A0A914YN18"/>
<dbReference type="PANTHER" id="PTHR23409">
    <property type="entry name" value="RIBONUCLEOSIDE-DIPHOSPHATE REDUCTASE SMALL CHAIN"/>
    <property type="match status" value="1"/>
</dbReference>
<evidence type="ECO:0000313" key="1">
    <source>
        <dbReference type="Proteomes" id="UP000887577"/>
    </source>
</evidence>
<reference evidence="2" key="1">
    <citation type="submission" date="2022-11" db="UniProtKB">
        <authorList>
            <consortium name="WormBaseParasite"/>
        </authorList>
    </citation>
    <scope>IDENTIFICATION</scope>
</reference>
<evidence type="ECO:0000313" key="2">
    <source>
        <dbReference type="WBParaSite" id="PSU_v2.g228.t1"/>
    </source>
</evidence>
<protein>
    <submittedName>
        <fullName evidence="2">Uncharacterized protein</fullName>
    </submittedName>
</protein>
<keyword evidence="1" id="KW-1185">Reference proteome</keyword>
<dbReference type="InterPro" id="IPR000358">
    <property type="entry name" value="RNR_small_fam"/>
</dbReference>
<dbReference type="GO" id="GO:0005829">
    <property type="term" value="C:cytosol"/>
    <property type="evidence" value="ECO:0007669"/>
    <property type="project" value="TreeGrafter"/>
</dbReference>
<dbReference type="GO" id="GO:0004748">
    <property type="term" value="F:ribonucleoside-diphosphate reductase activity, thioredoxin disulfide as acceptor"/>
    <property type="evidence" value="ECO:0007669"/>
    <property type="project" value="TreeGrafter"/>
</dbReference>
<proteinExistence type="predicted"/>
<organism evidence="1 2">
    <name type="scientific">Panagrolaimus superbus</name>
    <dbReference type="NCBI Taxonomy" id="310955"/>
    <lineage>
        <taxon>Eukaryota</taxon>
        <taxon>Metazoa</taxon>
        <taxon>Ecdysozoa</taxon>
        <taxon>Nematoda</taxon>
        <taxon>Chromadorea</taxon>
        <taxon>Rhabditida</taxon>
        <taxon>Tylenchina</taxon>
        <taxon>Panagrolaimomorpha</taxon>
        <taxon>Panagrolaimoidea</taxon>
        <taxon>Panagrolaimidae</taxon>
        <taxon>Panagrolaimus</taxon>
    </lineage>
</organism>
<sequence>MLSVNPNTEVTLPKPLDLFSNNPVTVGYNDASFVSYTSISNAGSFPVVFSIPTGNTYISLKDSYLTMLLRVTKKTTVENADKTKTVKITNLTATDKAGFINNVSNSVMKTVKFSINSKCIENCDNYSYKSYLINMLNLRNRSKAELESAGYIHDEDSQLSGKAFDKRKSFFYNDSYEFCTKLDIDFWQQNKLLLPNLMLSLEINPNNTAFCLLGDNQNITYSLVDIRLYLYQITLLPSLSLEIEKRLANNQLATYPFDRYLIRNFFISGQRYEASVNLFNSICPNAIYIGFVDSHAYNGNFALSPYNFEHANLRSVTVNYNGRVMPSWPIKIAYDRNRYSHSFFELVRSTPSADITLEQFKNHSAIYSFNLDIDSDSNTQEPTKVGATMISVNFDVAVREHGLQMIVLSKFKSNISFDCNRELITPFGGI</sequence>
<dbReference type="GO" id="GO:0009263">
    <property type="term" value="P:deoxyribonucleotide biosynthetic process"/>
    <property type="evidence" value="ECO:0007669"/>
    <property type="project" value="InterPro"/>
</dbReference>
<dbReference type="WBParaSite" id="PSU_v2.g228.t1">
    <property type="protein sequence ID" value="PSU_v2.g228.t1"/>
    <property type="gene ID" value="PSU_v2.g228"/>
</dbReference>
<dbReference type="Proteomes" id="UP000887577">
    <property type="component" value="Unplaced"/>
</dbReference>
<accession>A0A914YN18</accession>
<name>A0A914YN18_9BILA</name>
<dbReference type="PANTHER" id="PTHR23409:SF21">
    <property type="entry name" value="CAPSID PROTEIN"/>
    <property type="match status" value="1"/>
</dbReference>